<keyword evidence="3" id="KW-1185">Reference proteome</keyword>
<gene>
    <name evidence="2" type="ORF">CAY53_01445</name>
</gene>
<protein>
    <recommendedName>
        <fullName evidence="4">Cell division protein FtsL</fullName>
    </recommendedName>
</protein>
<dbReference type="KEGG" id="deo:CAY53_01445"/>
<keyword evidence="1" id="KW-0472">Membrane</keyword>
<keyword evidence="1" id="KW-0812">Transmembrane</keyword>
<sequence>MIIDMHSRTCRYQSAFQGKRSFLSLVWERGRGFPLTASQQLSLIFLAAFGLCLGLACSACIHARMVAMAAETEQIQKHYIALHKEHVQLFDTKKYLSSSGRIEKIAAARFQLFKPTPEQIQYL</sequence>
<keyword evidence="1" id="KW-1133">Transmembrane helix</keyword>
<reference evidence="2 3" key="1">
    <citation type="journal article" date="2018" name="MBio">
        <title>Insights into the evolution of host association through the isolation and characterization of a novel human periodontal pathobiont, Desulfobulbus oralis.</title>
        <authorList>
            <person name="Cross K.L."/>
            <person name="Chirania P."/>
            <person name="Xiong W."/>
            <person name="Beall C.J."/>
            <person name="Elkins J.G."/>
            <person name="Giannone R.J."/>
            <person name="Griffen A.L."/>
            <person name="Guss A.M."/>
            <person name="Hettich R.L."/>
            <person name="Joshi S.S."/>
            <person name="Mokrzan E.M."/>
            <person name="Martin R.K."/>
            <person name="Zhulin I.B."/>
            <person name="Leys E.J."/>
            <person name="Podar M."/>
        </authorList>
    </citation>
    <scope>NUCLEOTIDE SEQUENCE [LARGE SCALE GENOMIC DNA]</scope>
    <source>
        <strain evidence="2 3">ORNL</strain>
    </source>
</reference>
<dbReference type="AlphaFoldDB" id="A0A2L1GKW6"/>
<evidence type="ECO:0000313" key="3">
    <source>
        <dbReference type="Proteomes" id="UP000239867"/>
    </source>
</evidence>
<feature type="transmembrane region" description="Helical" evidence="1">
    <location>
        <begin position="41"/>
        <end position="61"/>
    </location>
</feature>
<proteinExistence type="predicted"/>
<accession>A0A2L1GKW6</accession>
<evidence type="ECO:0008006" key="4">
    <source>
        <dbReference type="Google" id="ProtNLM"/>
    </source>
</evidence>
<organism evidence="2 3">
    <name type="scientific">Desulfobulbus oralis</name>
    <dbReference type="NCBI Taxonomy" id="1986146"/>
    <lineage>
        <taxon>Bacteria</taxon>
        <taxon>Pseudomonadati</taxon>
        <taxon>Thermodesulfobacteriota</taxon>
        <taxon>Desulfobulbia</taxon>
        <taxon>Desulfobulbales</taxon>
        <taxon>Desulfobulbaceae</taxon>
        <taxon>Desulfobulbus</taxon>
    </lineage>
</organism>
<dbReference type="Proteomes" id="UP000239867">
    <property type="component" value="Chromosome"/>
</dbReference>
<evidence type="ECO:0000313" key="2">
    <source>
        <dbReference type="EMBL" id="AVD70315.1"/>
    </source>
</evidence>
<evidence type="ECO:0000256" key="1">
    <source>
        <dbReference type="SAM" id="Phobius"/>
    </source>
</evidence>
<name>A0A2L1GKW6_9BACT</name>
<dbReference type="EMBL" id="CP021255">
    <property type="protein sequence ID" value="AVD70315.1"/>
    <property type="molecule type" value="Genomic_DNA"/>
</dbReference>